<dbReference type="PANTHER" id="PTHR30204:SF97">
    <property type="entry name" value="MERR FAMILY REGULATORY PROTEIN"/>
    <property type="match status" value="1"/>
</dbReference>
<sequence length="272" mass="31488">MLRIGDFSKLSRVSIRMLRHYDEIGLLIPEHVDNFTGYRYYSETQLPLANRIHALKEMGFTLSTITEVLRTYHDPQALREFLLIKQAEVKEQAKKTAHRLQSLETIINRLGKDENAMNYNVVLKEMPQRLVASIRKSIPSYNEEGILWEELMKEITHQHVQLASPCYAIAVFHDQEYEEHDPDIEIQLSVQGTYKNKEHVVFKTVPPITVASATFQGGYEHIAAVNQAVANWVRDNRYEFAGSMFNIYHVSPAQSPNPDEWVTEVCFPVRKK</sequence>
<dbReference type="GO" id="GO:0003677">
    <property type="term" value="F:DNA binding"/>
    <property type="evidence" value="ECO:0007669"/>
    <property type="project" value="UniProtKB-KW"/>
</dbReference>
<organism evidence="3 4">
    <name type="scientific">Propionispora hippei DSM 15287</name>
    <dbReference type="NCBI Taxonomy" id="1123003"/>
    <lineage>
        <taxon>Bacteria</taxon>
        <taxon>Bacillati</taxon>
        <taxon>Bacillota</taxon>
        <taxon>Negativicutes</taxon>
        <taxon>Selenomonadales</taxon>
        <taxon>Sporomusaceae</taxon>
        <taxon>Propionispora</taxon>
    </lineage>
</organism>
<accession>A0A1M6H137</accession>
<reference evidence="3 4" key="1">
    <citation type="submission" date="2016-11" db="EMBL/GenBank/DDBJ databases">
        <authorList>
            <person name="Varghese N."/>
            <person name="Submissions S."/>
        </authorList>
    </citation>
    <scope>NUCLEOTIDE SEQUENCE [LARGE SCALE GENOMIC DNA]</scope>
    <source>
        <strain evidence="3 4">DSM 15287</strain>
    </source>
</reference>
<dbReference type="EMBL" id="FQZD01000013">
    <property type="protein sequence ID" value="SHJ15901.1"/>
    <property type="molecule type" value="Genomic_DNA"/>
</dbReference>
<dbReference type="InterPro" id="IPR011256">
    <property type="entry name" value="Reg_factor_effector_dom_sf"/>
</dbReference>
<dbReference type="PROSITE" id="PS00552">
    <property type="entry name" value="HTH_MERR_1"/>
    <property type="match status" value="1"/>
</dbReference>
<evidence type="ECO:0000313" key="4">
    <source>
        <dbReference type="Proteomes" id="UP000322917"/>
    </source>
</evidence>
<evidence type="ECO:0000259" key="2">
    <source>
        <dbReference type="PROSITE" id="PS50937"/>
    </source>
</evidence>
<proteinExistence type="predicted"/>
<dbReference type="SUPFAM" id="SSF46955">
    <property type="entry name" value="Putative DNA-binding domain"/>
    <property type="match status" value="1"/>
</dbReference>
<dbReference type="Gene3D" id="1.10.1660.10">
    <property type="match status" value="1"/>
</dbReference>
<keyword evidence="4" id="KW-1185">Reference proteome</keyword>
<dbReference type="CDD" id="cd01107">
    <property type="entry name" value="HTH_BmrR"/>
    <property type="match status" value="1"/>
</dbReference>
<dbReference type="PANTHER" id="PTHR30204">
    <property type="entry name" value="REDOX-CYCLING DRUG-SENSING TRANSCRIPTIONAL ACTIVATOR SOXR"/>
    <property type="match status" value="1"/>
</dbReference>
<dbReference type="Pfam" id="PF13411">
    <property type="entry name" value="MerR_1"/>
    <property type="match status" value="1"/>
</dbReference>
<dbReference type="InterPro" id="IPR009061">
    <property type="entry name" value="DNA-bd_dom_put_sf"/>
</dbReference>
<dbReference type="GO" id="GO:0003700">
    <property type="term" value="F:DNA-binding transcription factor activity"/>
    <property type="evidence" value="ECO:0007669"/>
    <property type="project" value="InterPro"/>
</dbReference>
<dbReference type="InterPro" id="IPR047057">
    <property type="entry name" value="MerR_fam"/>
</dbReference>
<keyword evidence="1 3" id="KW-0238">DNA-binding</keyword>
<dbReference type="Gene3D" id="3.20.80.10">
    <property type="entry name" value="Regulatory factor, effector binding domain"/>
    <property type="match status" value="1"/>
</dbReference>
<dbReference type="Proteomes" id="UP000322917">
    <property type="component" value="Unassembled WGS sequence"/>
</dbReference>
<dbReference type="OrthoDB" id="9773308at2"/>
<dbReference type="InterPro" id="IPR000551">
    <property type="entry name" value="MerR-type_HTH_dom"/>
</dbReference>
<evidence type="ECO:0000313" key="3">
    <source>
        <dbReference type="EMBL" id="SHJ15901.1"/>
    </source>
</evidence>
<protein>
    <submittedName>
        <fullName evidence="3">DNA-binding transcriptional regulator, MerR family</fullName>
    </submittedName>
</protein>
<gene>
    <name evidence="3" type="ORF">SAMN02745170_01852</name>
</gene>
<dbReference type="PROSITE" id="PS50937">
    <property type="entry name" value="HTH_MERR_2"/>
    <property type="match status" value="1"/>
</dbReference>
<evidence type="ECO:0000256" key="1">
    <source>
        <dbReference type="ARBA" id="ARBA00023125"/>
    </source>
</evidence>
<dbReference type="InterPro" id="IPR010499">
    <property type="entry name" value="AraC_E-bd"/>
</dbReference>
<dbReference type="InterPro" id="IPR029442">
    <property type="entry name" value="GyrI-like"/>
</dbReference>
<dbReference type="SMART" id="SM00422">
    <property type="entry name" value="HTH_MERR"/>
    <property type="match status" value="1"/>
</dbReference>
<dbReference type="Pfam" id="PF06445">
    <property type="entry name" value="GyrI-like"/>
    <property type="match status" value="1"/>
</dbReference>
<name>A0A1M6H137_9FIRM</name>
<dbReference type="AlphaFoldDB" id="A0A1M6H137"/>
<dbReference type="SUPFAM" id="SSF55136">
    <property type="entry name" value="Probable bacterial effector-binding domain"/>
    <property type="match status" value="1"/>
</dbReference>
<dbReference type="SMART" id="SM00871">
    <property type="entry name" value="AraC_E_bind"/>
    <property type="match status" value="1"/>
</dbReference>
<dbReference type="RefSeq" id="WP_149734626.1">
    <property type="nucleotide sequence ID" value="NZ_FQZD01000013.1"/>
</dbReference>
<feature type="domain" description="HTH merR-type" evidence="2">
    <location>
        <begin position="1"/>
        <end position="71"/>
    </location>
</feature>